<dbReference type="Pfam" id="PF00701">
    <property type="entry name" value="DHDPS"/>
    <property type="match status" value="1"/>
</dbReference>
<dbReference type="PANTHER" id="PTHR12128">
    <property type="entry name" value="DIHYDRODIPICOLINATE SYNTHASE"/>
    <property type="match status" value="1"/>
</dbReference>
<organism evidence="6 7">
    <name type="scientific">Pseudomonas fulva</name>
    <dbReference type="NCBI Taxonomy" id="47880"/>
    <lineage>
        <taxon>Bacteria</taxon>
        <taxon>Pseudomonadati</taxon>
        <taxon>Pseudomonadota</taxon>
        <taxon>Gammaproteobacteria</taxon>
        <taxon>Pseudomonadales</taxon>
        <taxon>Pseudomonadaceae</taxon>
        <taxon>Pseudomonas</taxon>
    </lineage>
</organism>
<comment type="caution">
    <text evidence="6">The sequence shown here is derived from an EMBL/GenBank/DDBJ whole genome shotgun (WGS) entry which is preliminary data.</text>
</comment>
<proteinExistence type="inferred from homology"/>
<dbReference type="EMBL" id="JXQW01000029">
    <property type="protein sequence ID" value="KIQ00236.1"/>
    <property type="molecule type" value="Genomic_DNA"/>
</dbReference>
<dbReference type="AlphaFoldDB" id="A0A0D0KTB4"/>
<evidence type="ECO:0000256" key="1">
    <source>
        <dbReference type="ARBA" id="ARBA00007592"/>
    </source>
</evidence>
<dbReference type="OrthoDB" id="199953at2"/>
<dbReference type="GO" id="GO:0005829">
    <property type="term" value="C:cytosol"/>
    <property type="evidence" value="ECO:0007669"/>
    <property type="project" value="TreeGrafter"/>
</dbReference>
<gene>
    <name evidence="6" type="ORF">RU08_12610</name>
</gene>
<keyword evidence="2 3" id="KW-0456">Lyase</keyword>
<evidence type="ECO:0000256" key="2">
    <source>
        <dbReference type="ARBA" id="ARBA00023239"/>
    </source>
</evidence>
<dbReference type="PIRSF" id="PIRSF001365">
    <property type="entry name" value="DHDPS"/>
    <property type="match status" value="1"/>
</dbReference>
<evidence type="ECO:0000256" key="5">
    <source>
        <dbReference type="PIRSR" id="PIRSR001365-2"/>
    </source>
</evidence>
<sequence>MKFEGIYTPAITPLTSDGQIDLPAFGEVLEYLIESKVNGIIIGGSTGEYYAQTAQERLNLASKAKDVINGRLPLIIGTGAIRTDDSVAFAKAAREIKADALLVGTPPYALPTQQEIVTHVQAVDNAAGLPIMLYNYPGRMGVAMGEEVFSALACNKNIVAIKESSGNAASLHLLASKYPQIALSCGWDDQALEFFAWGARSWVCAGSNFIPKEHVALYQACVVENDFVKGRRIMTALLPLMDFLETGKFVQSIKYGSEVAGLKSGGVRAPLQALSDEEKQTLTGIITTLKQNVAGITGETRPAI</sequence>
<evidence type="ECO:0000313" key="6">
    <source>
        <dbReference type="EMBL" id="KIQ00236.1"/>
    </source>
</evidence>
<feature type="binding site" evidence="5">
    <location>
        <position position="46"/>
    </location>
    <ligand>
        <name>pyruvate</name>
        <dbReference type="ChEBI" id="CHEBI:15361"/>
    </ligand>
</feature>
<dbReference type="InterPro" id="IPR002220">
    <property type="entry name" value="DapA-like"/>
</dbReference>
<feature type="binding site" evidence="5">
    <location>
        <position position="203"/>
    </location>
    <ligand>
        <name>pyruvate</name>
        <dbReference type="ChEBI" id="CHEBI:15361"/>
    </ligand>
</feature>
<protein>
    <submittedName>
        <fullName evidence="6">Dihydrodipicolinate synthetase</fullName>
    </submittedName>
</protein>
<comment type="similarity">
    <text evidence="1 3">Belongs to the DapA family.</text>
</comment>
<dbReference type="CDD" id="cd00408">
    <property type="entry name" value="DHDPS-like"/>
    <property type="match status" value="1"/>
</dbReference>
<dbReference type="PANTHER" id="PTHR12128:SF66">
    <property type="entry name" value="4-HYDROXY-2-OXOGLUTARATE ALDOLASE, MITOCHONDRIAL"/>
    <property type="match status" value="1"/>
</dbReference>
<feature type="active site" description="Schiff-base intermediate with substrate" evidence="4">
    <location>
        <position position="162"/>
    </location>
</feature>
<dbReference type="SMART" id="SM01130">
    <property type="entry name" value="DHDPS"/>
    <property type="match status" value="1"/>
</dbReference>
<name>A0A0D0KTB4_9PSED</name>
<dbReference type="RefSeq" id="WP_042554162.1">
    <property type="nucleotide sequence ID" value="NZ_JXQW01000029.1"/>
</dbReference>
<evidence type="ECO:0000256" key="3">
    <source>
        <dbReference type="PIRNR" id="PIRNR001365"/>
    </source>
</evidence>
<dbReference type="Gene3D" id="3.20.20.70">
    <property type="entry name" value="Aldolase class I"/>
    <property type="match status" value="1"/>
</dbReference>
<dbReference type="GO" id="GO:0008840">
    <property type="term" value="F:4-hydroxy-tetrahydrodipicolinate synthase activity"/>
    <property type="evidence" value="ECO:0007669"/>
    <property type="project" value="TreeGrafter"/>
</dbReference>
<feature type="active site" description="Proton donor/acceptor" evidence="4">
    <location>
        <position position="134"/>
    </location>
</feature>
<reference evidence="6 7" key="1">
    <citation type="submission" date="2014-12" db="EMBL/GenBank/DDBJ databases">
        <title>16Stimator: statistical estimation of ribosomal gene copy numbers from draft genome assemblies.</title>
        <authorList>
            <person name="Perisin M.A."/>
            <person name="Vetter M."/>
            <person name="Gilbert J.A."/>
            <person name="Bergelson J."/>
        </authorList>
    </citation>
    <scope>NUCLEOTIDE SEQUENCE [LARGE SCALE GENOMIC DNA]</scope>
    <source>
        <strain evidence="6 7">MEJ086</strain>
    </source>
</reference>
<accession>A0A0D0KTB4</accession>
<dbReference type="InterPro" id="IPR013785">
    <property type="entry name" value="Aldolase_TIM"/>
</dbReference>
<dbReference type="SUPFAM" id="SSF51569">
    <property type="entry name" value="Aldolase"/>
    <property type="match status" value="1"/>
</dbReference>
<dbReference type="PRINTS" id="PR00146">
    <property type="entry name" value="DHPICSNTHASE"/>
</dbReference>
<dbReference type="Proteomes" id="UP000032068">
    <property type="component" value="Unassembled WGS sequence"/>
</dbReference>
<evidence type="ECO:0000313" key="7">
    <source>
        <dbReference type="Proteomes" id="UP000032068"/>
    </source>
</evidence>
<evidence type="ECO:0000256" key="4">
    <source>
        <dbReference type="PIRSR" id="PIRSR001365-1"/>
    </source>
</evidence>